<sequence>MPLESVAVFELSVGFSEAYNTGILQIWYLSVGMHLILFRVEFKDGLSISVLKDMATRYKVTTGNRKVLKKYMSSKAARPHYFTQPFQTFVCVAVGQDLAHRCMSQFTRRLEHIQKTLKNDLRQWSSRHRHRRYRYRRRRRRRRRRSESSVEKR</sequence>
<keyword evidence="3" id="KW-1185">Reference proteome</keyword>
<dbReference type="Proteomes" id="UP000078561">
    <property type="component" value="Unassembled WGS sequence"/>
</dbReference>
<protein>
    <submittedName>
        <fullName evidence="2">Uncharacterized protein</fullName>
    </submittedName>
</protein>
<organism evidence="2">
    <name type="scientific">Absidia glauca</name>
    <name type="common">Pin mould</name>
    <dbReference type="NCBI Taxonomy" id="4829"/>
    <lineage>
        <taxon>Eukaryota</taxon>
        <taxon>Fungi</taxon>
        <taxon>Fungi incertae sedis</taxon>
        <taxon>Mucoromycota</taxon>
        <taxon>Mucoromycotina</taxon>
        <taxon>Mucoromycetes</taxon>
        <taxon>Mucorales</taxon>
        <taxon>Cunninghamellaceae</taxon>
        <taxon>Absidia</taxon>
    </lineage>
</organism>
<evidence type="ECO:0000313" key="2">
    <source>
        <dbReference type="EMBL" id="SAL99410.1"/>
    </source>
</evidence>
<feature type="region of interest" description="Disordered" evidence="1">
    <location>
        <begin position="128"/>
        <end position="153"/>
    </location>
</feature>
<dbReference type="AlphaFoldDB" id="A0A163J486"/>
<feature type="compositionally biased region" description="Basic residues" evidence="1">
    <location>
        <begin position="128"/>
        <end position="145"/>
    </location>
</feature>
<evidence type="ECO:0000256" key="1">
    <source>
        <dbReference type="SAM" id="MobiDB-lite"/>
    </source>
</evidence>
<evidence type="ECO:0000313" key="3">
    <source>
        <dbReference type="Proteomes" id="UP000078561"/>
    </source>
</evidence>
<reference evidence="2" key="1">
    <citation type="submission" date="2016-04" db="EMBL/GenBank/DDBJ databases">
        <authorList>
            <person name="Evans L.H."/>
            <person name="Alamgir A."/>
            <person name="Owens N."/>
            <person name="Weber N.D."/>
            <person name="Virtaneva K."/>
            <person name="Barbian K."/>
            <person name="Babar A."/>
            <person name="Rosenke K."/>
        </authorList>
    </citation>
    <scope>NUCLEOTIDE SEQUENCE [LARGE SCALE GENOMIC DNA]</scope>
    <source>
        <strain evidence="2">CBS 101.48</strain>
    </source>
</reference>
<dbReference type="InParanoid" id="A0A163J486"/>
<accession>A0A163J486</accession>
<dbReference type="EMBL" id="LT552697">
    <property type="protein sequence ID" value="SAL99410.1"/>
    <property type="molecule type" value="Genomic_DNA"/>
</dbReference>
<gene>
    <name evidence="2" type="primary">ABSGL_05024.1 scaffold 6272</name>
</gene>
<proteinExistence type="predicted"/>
<name>A0A163J486_ABSGL</name>